<evidence type="ECO:0000256" key="4">
    <source>
        <dbReference type="ARBA" id="ARBA00022837"/>
    </source>
</evidence>
<dbReference type="SMART" id="SM00054">
    <property type="entry name" value="EFh"/>
    <property type="match status" value="1"/>
</dbReference>
<dbReference type="SMART" id="SM01184">
    <property type="entry name" value="efhand_Ca_insen"/>
    <property type="match status" value="1"/>
</dbReference>
<proteinExistence type="inferred from homology"/>
<feature type="coiled-coil region" evidence="6">
    <location>
        <begin position="272"/>
        <end position="299"/>
    </location>
</feature>
<evidence type="ECO:0000313" key="9">
    <source>
        <dbReference type="Ensembl" id="ENSCMMP00000004162.1"/>
    </source>
</evidence>
<dbReference type="Pfam" id="PF00307">
    <property type="entry name" value="CH"/>
    <property type="match status" value="2"/>
</dbReference>
<dbReference type="FunFam" id="1.10.418.10:FF:000005">
    <property type="entry name" value="Actinin alpha 4"/>
    <property type="match status" value="1"/>
</dbReference>
<keyword evidence="6" id="KW-0175">Coiled coil</keyword>
<dbReference type="InterPro" id="IPR002017">
    <property type="entry name" value="Spectrin_repeat"/>
</dbReference>
<keyword evidence="5" id="KW-0009">Actin-binding</keyword>
<dbReference type="InterPro" id="IPR036872">
    <property type="entry name" value="CH_dom_sf"/>
</dbReference>
<keyword evidence="2" id="KW-0479">Metal-binding</keyword>
<dbReference type="InterPro" id="IPR018159">
    <property type="entry name" value="Spectrin/alpha-actinin"/>
</dbReference>
<evidence type="ECO:0000259" key="8">
    <source>
        <dbReference type="PROSITE" id="PS50222"/>
    </source>
</evidence>
<dbReference type="Pfam" id="PF00435">
    <property type="entry name" value="Spectrin"/>
    <property type="match status" value="4"/>
</dbReference>
<dbReference type="FunFam" id="1.10.418.10:FF:000001">
    <property type="entry name" value="Actinin alpha 1"/>
    <property type="match status" value="1"/>
</dbReference>
<feature type="domain" description="EF-hand" evidence="8">
    <location>
        <begin position="789"/>
        <end position="824"/>
    </location>
</feature>
<dbReference type="GO" id="GO:0005509">
    <property type="term" value="F:calcium ion binding"/>
    <property type="evidence" value="ECO:0007669"/>
    <property type="project" value="InterPro"/>
</dbReference>
<dbReference type="InterPro" id="IPR001589">
    <property type="entry name" value="Actinin_actin-bd_CS"/>
</dbReference>
<dbReference type="Pfam" id="PF08726">
    <property type="entry name" value="EFhand_Ca_insen"/>
    <property type="match status" value="1"/>
</dbReference>
<dbReference type="CDD" id="cd21214">
    <property type="entry name" value="CH_ACTN_rpt1"/>
    <property type="match status" value="1"/>
</dbReference>
<dbReference type="CDD" id="cd00176">
    <property type="entry name" value="SPEC"/>
    <property type="match status" value="1"/>
</dbReference>
<comment type="similarity">
    <text evidence="1">Belongs to the alpha-actinin family.</text>
</comment>
<dbReference type="PROSITE" id="PS00019">
    <property type="entry name" value="ACTININ_1"/>
    <property type="match status" value="1"/>
</dbReference>
<dbReference type="SMART" id="SM00150">
    <property type="entry name" value="SPEC"/>
    <property type="match status" value="2"/>
</dbReference>
<dbReference type="PANTHER" id="PTHR11915">
    <property type="entry name" value="SPECTRIN/FILAMIN RELATED CYTOSKELETAL PROTEIN"/>
    <property type="match status" value="1"/>
</dbReference>
<dbReference type="SUPFAM" id="SSF47576">
    <property type="entry name" value="Calponin-homology domain, CH-domain"/>
    <property type="match status" value="1"/>
</dbReference>
<dbReference type="FunFam" id="1.20.58.60:FF:000002">
    <property type="entry name" value="Actinin, alpha 1"/>
    <property type="match status" value="1"/>
</dbReference>
<dbReference type="GO" id="GO:0003779">
    <property type="term" value="F:actin binding"/>
    <property type="evidence" value="ECO:0007669"/>
    <property type="project" value="UniProtKB-KW"/>
</dbReference>
<dbReference type="SUPFAM" id="SSF47473">
    <property type="entry name" value="EF-hand"/>
    <property type="match status" value="2"/>
</dbReference>
<dbReference type="InterPro" id="IPR001715">
    <property type="entry name" value="CH_dom"/>
</dbReference>
<dbReference type="FunFam" id="1.10.238.10:FF:000004">
    <property type="entry name" value="Actinin alpha 1"/>
    <property type="match status" value="1"/>
</dbReference>
<name>A0A8C3BDT3_CAIMO</name>
<dbReference type="PROSITE" id="PS00020">
    <property type="entry name" value="ACTININ_2"/>
    <property type="match status" value="1"/>
</dbReference>
<sequence>KEGHHRSYTYNYEEDEYMTQEEEWDRDLLLDPAWEKQQRKTFTAWCNSHLRKAGTQIENIEEDFRNGLKLMLLLEVISGERLPKPDRGKMRFHKIANVNKALDYIASKGVKLVSIGAEEIVDGNVKMTLGMIWTIILRFAIQDISVEVPIALWVINLIKLHDLPFALFSHGILPSLKSFWKDGLAFSALIHRHRPDLLDYDKLDEDDPIGNINLAMEIAEKHLDIPKMLDAEDIVNTPKPDERAIMTYVSCFYHAFAGAEQAETAANRICKVLAVNQENERLMEEYERLASELLEWIRRTIPWLENRTPEKTMQAMQKKLEDFRDYRRKHKPPKVQEKCQLEINFNTLQTKLRISNRPAFMPSEGKMVSDIAGAWQRLEQAEKGYEEWLLNEIRRLERLEHLAEKFRQKASTHEQWAYGKEQILLQKDYESASLTEVRAMLRKHEAFESDLAAHQDRVEQIAAIAQELNELDYHDAASVNDRCQKICDQWDSLGTLTQKRREALERTEKLLETIDQLHLEFAKRAAPFNNWMEGAMEDLQDMFIVHSIEEIQSLITAHDQFKATLPEADGERQAILSIQNEVEKVIQSYSMRISASNPYSTVTVEEIRTKWEKVKQLVPQRDQSLQEELARQHANERLRRQFAAQANVIGPWIQTKMEEIARSSIEMTGPLEDQMNQLKQYEQNIINYKHNIDKLEGDHQLIQEALVFDNKHTNYTMEHIRVGWELLLTTIARTINEVETQILTRDAKGITQEQMNDFRASFNHFDRVQYSCFFSFSNSHCSLKQVSFHSISEFARIMSLVDPNGQGTVTFQSFIDFMTRETADTDTAEQVIASFRILASDKPYILADELRRELPPEQAQYCIKRMPPYTGPGSVPGALDYTSFSSALYGESDL</sequence>
<keyword evidence="10" id="KW-1185">Reference proteome</keyword>
<evidence type="ECO:0000256" key="3">
    <source>
        <dbReference type="ARBA" id="ARBA00022737"/>
    </source>
</evidence>
<dbReference type="Proteomes" id="UP000694556">
    <property type="component" value="Chromosome 3"/>
</dbReference>
<dbReference type="SUPFAM" id="SSF46966">
    <property type="entry name" value="Spectrin repeat"/>
    <property type="match status" value="4"/>
</dbReference>
<dbReference type="AlphaFoldDB" id="A0A8C3BDT3"/>
<evidence type="ECO:0000256" key="2">
    <source>
        <dbReference type="ARBA" id="ARBA00022723"/>
    </source>
</evidence>
<dbReference type="PROSITE" id="PS50021">
    <property type="entry name" value="CH"/>
    <property type="match status" value="2"/>
</dbReference>
<reference evidence="9" key="3">
    <citation type="submission" date="2025-09" db="UniProtKB">
        <authorList>
            <consortium name="Ensembl"/>
        </authorList>
    </citation>
    <scope>IDENTIFICATION</scope>
</reference>
<reference evidence="9" key="2">
    <citation type="submission" date="2025-08" db="UniProtKB">
        <authorList>
            <consortium name="Ensembl"/>
        </authorList>
    </citation>
    <scope>IDENTIFICATION</scope>
</reference>
<dbReference type="SMART" id="SM00033">
    <property type="entry name" value="CH"/>
    <property type="match status" value="2"/>
</dbReference>
<reference evidence="9" key="1">
    <citation type="submission" date="2018-09" db="EMBL/GenBank/DDBJ databases">
        <title>Common duck and Muscovy duck high density SNP chip.</title>
        <authorList>
            <person name="Vignal A."/>
            <person name="Thebault N."/>
            <person name="Warren W.C."/>
        </authorList>
    </citation>
    <scope>NUCLEOTIDE SEQUENCE [LARGE SCALE GENOMIC DNA]</scope>
</reference>
<dbReference type="Ensembl" id="ENSCMMT00000004652.1">
    <property type="protein sequence ID" value="ENSCMMP00000004162.1"/>
    <property type="gene ID" value="ENSCMMG00000001550.1"/>
</dbReference>
<dbReference type="PROSITE" id="PS50222">
    <property type="entry name" value="EF_HAND_2"/>
    <property type="match status" value="1"/>
</dbReference>
<evidence type="ECO:0000256" key="6">
    <source>
        <dbReference type="SAM" id="Coils"/>
    </source>
</evidence>
<evidence type="ECO:0000256" key="5">
    <source>
        <dbReference type="ARBA" id="ARBA00023203"/>
    </source>
</evidence>
<accession>A0A8C3BDT3</accession>
<feature type="coiled-coil region" evidence="6">
    <location>
        <begin position="671"/>
        <end position="698"/>
    </location>
</feature>
<keyword evidence="4" id="KW-0106">Calcium</keyword>
<dbReference type="Gene3D" id="1.10.238.10">
    <property type="entry name" value="EF-hand"/>
    <property type="match status" value="2"/>
</dbReference>
<evidence type="ECO:0000259" key="7">
    <source>
        <dbReference type="PROSITE" id="PS50021"/>
    </source>
</evidence>
<dbReference type="InterPro" id="IPR014837">
    <property type="entry name" value="EF-hand_Ca_insen"/>
</dbReference>
<feature type="domain" description="Calponin-homology (CH)" evidence="7">
    <location>
        <begin position="36"/>
        <end position="140"/>
    </location>
</feature>
<dbReference type="FunFam" id="1.20.58.60:FF:000004">
    <property type="entry name" value="Actinin alpha 1"/>
    <property type="match status" value="1"/>
</dbReference>
<keyword evidence="3" id="KW-0677">Repeat</keyword>
<organism evidence="9 10">
    <name type="scientific">Cairina moschata</name>
    <name type="common">Muscovy duck</name>
    <dbReference type="NCBI Taxonomy" id="8855"/>
    <lineage>
        <taxon>Eukaryota</taxon>
        <taxon>Metazoa</taxon>
        <taxon>Chordata</taxon>
        <taxon>Craniata</taxon>
        <taxon>Vertebrata</taxon>
        <taxon>Euteleostomi</taxon>
        <taxon>Archelosauria</taxon>
        <taxon>Archosauria</taxon>
        <taxon>Dinosauria</taxon>
        <taxon>Saurischia</taxon>
        <taxon>Theropoda</taxon>
        <taxon>Coelurosauria</taxon>
        <taxon>Aves</taxon>
        <taxon>Neognathae</taxon>
        <taxon>Galloanserae</taxon>
        <taxon>Anseriformes</taxon>
        <taxon>Anatidae</taxon>
        <taxon>Anatinae</taxon>
        <taxon>Cairina</taxon>
    </lineage>
</organism>
<evidence type="ECO:0000313" key="10">
    <source>
        <dbReference type="Proteomes" id="UP000694556"/>
    </source>
</evidence>
<protein>
    <submittedName>
        <fullName evidence="9">Actinin alpha 2</fullName>
    </submittedName>
</protein>
<dbReference type="FunFam" id="1.20.58.60:FF:000003">
    <property type="entry name" value="Actinin, alpha 1"/>
    <property type="match status" value="1"/>
</dbReference>
<dbReference type="FunFam" id="1.20.58.60:FF:000005">
    <property type="entry name" value="Actinin alpha 1"/>
    <property type="match status" value="1"/>
</dbReference>
<dbReference type="InterPro" id="IPR002048">
    <property type="entry name" value="EF_hand_dom"/>
</dbReference>
<dbReference type="Gene3D" id="1.20.58.60">
    <property type="match status" value="4"/>
</dbReference>
<dbReference type="Gene3D" id="1.10.418.10">
    <property type="entry name" value="Calponin-like domain"/>
    <property type="match status" value="2"/>
</dbReference>
<evidence type="ECO:0000256" key="1">
    <source>
        <dbReference type="ARBA" id="ARBA00010255"/>
    </source>
</evidence>
<dbReference type="InterPro" id="IPR011992">
    <property type="entry name" value="EF-hand-dom_pair"/>
</dbReference>
<feature type="domain" description="Calponin-homology (CH)" evidence="7">
    <location>
        <begin position="144"/>
        <end position="257"/>
    </location>
</feature>